<name>A0A1I4Z514_9MICO</name>
<sequence>MTSTLAPTIHDWTQADIPDLAGKTVVVTGGNSGIGLEATRAFAAHGAHVVLAVRDEKKGQDAAATIAGSTEVRRLDLADLVSIQKFAAAWTGDIHILVNNAGVMVPPLTRTEDGFELQFGTNHLGHFALTNLLLPHIIGRIVIVSSSVHRSGRIDFDDLNFTTRRYGGGSAGYAQSKLANLLFTLELQRRLTAAGSSVLATAAHPGMAATNLNSSSTNVALNLFAKAVVAVFAQPSIDGAAPTLFAATAPMPPAGYAGPSKRGGFAGPPVLVDRSANASDPAVAARLWAASETLTGVSFPL</sequence>
<dbReference type="PRINTS" id="PR00080">
    <property type="entry name" value="SDRFAMILY"/>
</dbReference>
<dbReference type="SUPFAM" id="SSF51735">
    <property type="entry name" value="NAD(P)-binding Rossmann-fold domains"/>
    <property type="match status" value="1"/>
</dbReference>
<proteinExistence type="inferred from homology"/>
<dbReference type="Proteomes" id="UP000198867">
    <property type="component" value="Unassembled WGS sequence"/>
</dbReference>
<gene>
    <name evidence="4" type="ORF">SAMN05216219_0737</name>
</gene>
<reference evidence="5" key="1">
    <citation type="submission" date="2016-10" db="EMBL/GenBank/DDBJ databases">
        <authorList>
            <person name="Varghese N."/>
            <person name="Submissions S."/>
        </authorList>
    </citation>
    <scope>NUCLEOTIDE SEQUENCE [LARGE SCALE GENOMIC DNA]</scope>
    <source>
        <strain evidence="5">CGMCC 1.11101</strain>
    </source>
</reference>
<dbReference type="OrthoDB" id="3237043at2"/>
<accession>A0A1I4Z514</accession>
<dbReference type="InterPro" id="IPR002347">
    <property type="entry name" value="SDR_fam"/>
</dbReference>
<dbReference type="PANTHER" id="PTHR24320:SF148">
    <property type="entry name" value="NAD(P)-BINDING ROSSMANN-FOLD SUPERFAMILY PROTEIN"/>
    <property type="match status" value="1"/>
</dbReference>
<dbReference type="CDD" id="cd05327">
    <property type="entry name" value="retinol-DH_like_SDR_c_like"/>
    <property type="match status" value="1"/>
</dbReference>
<keyword evidence="2" id="KW-0560">Oxidoreductase</keyword>
<evidence type="ECO:0000256" key="1">
    <source>
        <dbReference type="ARBA" id="ARBA00006484"/>
    </source>
</evidence>
<evidence type="ECO:0000313" key="4">
    <source>
        <dbReference type="EMBL" id="SFN45298.1"/>
    </source>
</evidence>
<organism evidence="4 5">
    <name type="scientific">Mycetocola miduiensis</name>
    <dbReference type="NCBI Taxonomy" id="995034"/>
    <lineage>
        <taxon>Bacteria</taxon>
        <taxon>Bacillati</taxon>
        <taxon>Actinomycetota</taxon>
        <taxon>Actinomycetes</taxon>
        <taxon>Micrococcales</taxon>
        <taxon>Microbacteriaceae</taxon>
        <taxon>Mycetocola</taxon>
    </lineage>
</organism>
<dbReference type="Gene3D" id="3.40.50.720">
    <property type="entry name" value="NAD(P)-binding Rossmann-like Domain"/>
    <property type="match status" value="1"/>
</dbReference>
<dbReference type="InterPro" id="IPR036291">
    <property type="entry name" value="NAD(P)-bd_dom_sf"/>
</dbReference>
<dbReference type="GO" id="GO:0016491">
    <property type="term" value="F:oxidoreductase activity"/>
    <property type="evidence" value="ECO:0007669"/>
    <property type="project" value="UniProtKB-KW"/>
</dbReference>
<keyword evidence="5" id="KW-1185">Reference proteome</keyword>
<comment type="similarity">
    <text evidence="1 3">Belongs to the short-chain dehydrogenases/reductases (SDR) family.</text>
</comment>
<protein>
    <submittedName>
        <fullName evidence="4">NAD(P)-dependent dehydrogenase, short-chain alcohol dehydrogenase family</fullName>
    </submittedName>
</protein>
<evidence type="ECO:0000256" key="3">
    <source>
        <dbReference type="RuleBase" id="RU000363"/>
    </source>
</evidence>
<dbReference type="AlphaFoldDB" id="A0A1I4Z514"/>
<dbReference type="STRING" id="995034.SAMN05216219_0737"/>
<dbReference type="PANTHER" id="PTHR24320">
    <property type="entry name" value="RETINOL DEHYDROGENASE"/>
    <property type="match status" value="1"/>
</dbReference>
<dbReference type="RefSeq" id="WP_090708841.1">
    <property type="nucleotide sequence ID" value="NZ_FOVM01000001.1"/>
</dbReference>
<evidence type="ECO:0000313" key="5">
    <source>
        <dbReference type="Proteomes" id="UP000198867"/>
    </source>
</evidence>
<evidence type="ECO:0000256" key="2">
    <source>
        <dbReference type="ARBA" id="ARBA00023002"/>
    </source>
</evidence>
<dbReference type="Pfam" id="PF00106">
    <property type="entry name" value="adh_short"/>
    <property type="match status" value="1"/>
</dbReference>
<dbReference type="EMBL" id="FOVM01000001">
    <property type="protein sequence ID" value="SFN45298.1"/>
    <property type="molecule type" value="Genomic_DNA"/>
</dbReference>
<dbReference type="NCBIfam" id="NF004846">
    <property type="entry name" value="PRK06197.1"/>
    <property type="match status" value="1"/>
</dbReference>
<dbReference type="PRINTS" id="PR00081">
    <property type="entry name" value="GDHRDH"/>
</dbReference>